<keyword evidence="1" id="KW-0175">Coiled coil</keyword>
<dbReference type="Pfam" id="PF24481">
    <property type="entry name" value="CT398_CC"/>
    <property type="match status" value="1"/>
</dbReference>
<dbReference type="PANTHER" id="PTHR39082:SF1">
    <property type="entry name" value="SCAVENGER RECEPTOR CLASS A MEMBER 3"/>
    <property type="match status" value="1"/>
</dbReference>
<dbReference type="Gene3D" id="1.10.287.1490">
    <property type="match status" value="1"/>
</dbReference>
<keyword evidence="5" id="KW-1185">Reference proteome</keyword>
<evidence type="ECO:0000259" key="3">
    <source>
        <dbReference type="Pfam" id="PF24481"/>
    </source>
</evidence>
<evidence type="ECO:0000259" key="2">
    <source>
        <dbReference type="Pfam" id="PF02591"/>
    </source>
</evidence>
<name>A0A7Y9RSJ2_9ACTN</name>
<dbReference type="AlphaFoldDB" id="A0A7Y9RSJ2"/>
<evidence type="ECO:0008006" key="6">
    <source>
        <dbReference type="Google" id="ProtNLM"/>
    </source>
</evidence>
<dbReference type="RefSeq" id="WP_179518016.1">
    <property type="nucleotide sequence ID" value="NZ_JACCAC010000001.1"/>
</dbReference>
<dbReference type="InterPro" id="IPR052376">
    <property type="entry name" value="Oxidative_Scav/Glycosyltrans"/>
</dbReference>
<organism evidence="4 5">
    <name type="scientific">Nocardioides perillae</name>
    <dbReference type="NCBI Taxonomy" id="1119534"/>
    <lineage>
        <taxon>Bacteria</taxon>
        <taxon>Bacillati</taxon>
        <taxon>Actinomycetota</taxon>
        <taxon>Actinomycetes</taxon>
        <taxon>Propionibacteriales</taxon>
        <taxon>Nocardioidaceae</taxon>
        <taxon>Nocardioides</taxon>
    </lineage>
</organism>
<reference evidence="4 5" key="1">
    <citation type="submission" date="2020-07" db="EMBL/GenBank/DDBJ databases">
        <title>Sequencing the genomes of 1000 actinobacteria strains.</title>
        <authorList>
            <person name="Klenk H.-P."/>
        </authorList>
    </citation>
    <scope>NUCLEOTIDE SEQUENCE [LARGE SCALE GENOMIC DNA]</scope>
    <source>
        <strain evidence="4 5">DSM 24552</strain>
    </source>
</reference>
<accession>A0A7Y9RSJ2</accession>
<dbReference type="InterPro" id="IPR003743">
    <property type="entry name" value="Zf-RING_7"/>
</dbReference>
<feature type="domain" description="C4-type zinc ribbon" evidence="2">
    <location>
        <begin position="204"/>
        <end position="238"/>
    </location>
</feature>
<comment type="caution">
    <text evidence="4">The sequence shown here is derived from an EMBL/GenBank/DDBJ whole genome shotgun (WGS) entry which is preliminary data.</text>
</comment>
<evidence type="ECO:0000313" key="4">
    <source>
        <dbReference type="EMBL" id="NYG55600.1"/>
    </source>
</evidence>
<evidence type="ECO:0000313" key="5">
    <source>
        <dbReference type="Proteomes" id="UP000544110"/>
    </source>
</evidence>
<sequence length="246" mass="27927">MKAAPNDQLALLDLQQVDARLDQLRHQRRSLPELAEIAALETERRAVDDRRRDAQIRVDDLTLEQRRADQDVEQVKARRQRDRDRMERGLVTNPKDLERMQHELVSLERRIATLEDAELEVMEQLEEALAQLARLTEELAAIDVRLDDLRAARDEKVGALDAEAGTVEAQRGPLVERLPADLVALYDRLREQKGSGAAELRGRACGGCRLTLDHLELGRIKALPVDEVVRCEECSRILVRTPESGL</sequence>
<dbReference type="EMBL" id="JACCAC010000001">
    <property type="protein sequence ID" value="NYG55600.1"/>
    <property type="molecule type" value="Genomic_DNA"/>
</dbReference>
<dbReference type="PANTHER" id="PTHR39082">
    <property type="entry name" value="PHOSPHOLIPASE C-BETA-2-RELATED"/>
    <property type="match status" value="1"/>
</dbReference>
<feature type="coiled-coil region" evidence="1">
    <location>
        <begin position="37"/>
        <end position="152"/>
    </location>
</feature>
<protein>
    <recommendedName>
        <fullName evidence="6">C4-type zinc ribbon domain-containing protein</fullName>
    </recommendedName>
</protein>
<proteinExistence type="predicted"/>
<dbReference type="Proteomes" id="UP000544110">
    <property type="component" value="Unassembled WGS sequence"/>
</dbReference>
<evidence type="ECO:0000256" key="1">
    <source>
        <dbReference type="SAM" id="Coils"/>
    </source>
</evidence>
<dbReference type="InterPro" id="IPR056003">
    <property type="entry name" value="CT398_CC_hairpin"/>
</dbReference>
<dbReference type="Pfam" id="PF02591">
    <property type="entry name" value="Zn_ribbon_9"/>
    <property type="match status" value="1"/>
</dbReference>
<gene>
    <name evidence="4" type="ORF">BJ989_001904</name>
</gene>
<feature type="domain" description="CT398-like coiled coil hairpin" evidence="3">
    <location>
        <begin position="14"/>
        <end position="194"/>
    </location>
</feature>